<proteinExistence type="predicted"/>
<feature type="compositionally biased region" description="Basic and acidic residues" evidence="1">
    <location>
        <begin position="39"/>
        <end position="60"/>
    </location>
</feature>
<reference evidence="2" key="1">
    <citation type="submission" date="2020-08" db="EMBL/GenBank/DDBJ databases">
        <title>Spodoptera exigua strain:BAW_Kor-Di-RS1 Genome sequencing and assembly.</title>
        <authorList>
            <person name="Kim J."/>
            <person name="Nam H.Y."/>
            <person name="Kwon M."/>
            <person name="Choi J.H."/>
            <person name="Cho S.R."/>
            <person name="Kim G.-H."/>
        </authorList>
    </citation>
    <scope>NUCLEOTIDE SEQUENCE</scope>
    <source>
        <strain evidence="2">BAW_Kor-Di-RS1</strain>
        <tissue evidence="2">Whole-body</tissue>
    </source>
</reference>
<protein>
    <submittedName>
        <fullName evidence="2">Uncharacterized protein</fullName>
    </submittedName>
</protein>
<organism evidence="2 3">
    <name type="scientific">Spodoptera exigua</name>
    <name type="common">Beet armyworm</name>
    <name type="synonym">Noctua fulgens</name>
    <dbReference type="NCBI Taxonomy" id="7107"/>
    <lineage>
        <taxon>Eukaryota</taxon>
        <taxon>Metazoa</taxon>
        <taxon>Ecdysozoa</taxon>
        <taxon>Arthropoda</taxon>
        <taxon>Hexapoda</taxon>
        <taxon>Insecta</taxon>
        <taxon>Pterygota</taxon>
        <taxon>Neoptera</taxon>
        <taxon>Endopterygota</taxon>
        <taxon>Lepidoptera</taxon>
        <taxon>Glossata</taxon>
        <taxon>Ditrysia</taxon>
        <taxon>Noctuoidea</taxon>
        <taxon>Noctuidae</taxon>
        <taxon>Amphipyrinae</taxon>
        <taxon>Spodoptera</taxon>
    </lineage>
</organism>
<keyword evidence="3" id="KW-1185">Reference proteome</keyword>
<accession>A0A835GGL5</accession>
<gene>
    <name evidence="2" type="ORF">HW555_007534</name>
</gene>
<dbReference type="Proteomes" id="UP000648187">
    <property type="component" value="Unassembled WGS sequence"/>
</dbReference>
<dbReference type="AlphaFoldDB" id="A0A835GGL5"/>
<name>A0A835GGL5_SPOEX</name>
<dbReference type="EMBL" id="JACKWZ010000129">
    <property type="protein sequence ID" value="KAF9414605.1"/>
    <property type="molecule type" value="Genomic_DNA"/>
</dbReference>
<feature type="region of interest" description="Disordered" evidence="1">
    <location>
        <begin position="12"/>
        <end position="60"/>
    </location>
</feature>
<evidence type="ECO:0000313" key="3">
    <source>
        <dbReference type="Proteomes" id="UP000648187"/>
    </source>
</evidence>
<evidence type="ECO:0000256" key="1">
    <source>
        <dbReference type="SAM" id="MobiDB-lite"/>
    </source>
</evidence>
<sequence>MVLDRCIVIQKQTGGKADSGEGTDDDDYDFNKGAPPKPTPDRLRSKSDDLKRHNDVERIPPELQKYQLPNKIMYRQMRLKNRLLRSHLY</sequence>
<comment type="caution">
    <text evidence="2">The sequence shown here is derived from an EMBL/GenBank/DDBJ whole genome shotgun (WGS) entry which is preliminary data.</text>
</comment>
<evidence type="ECO:0000313" key="2">
    <source>
        <dbReference type="EMBL" id="KAF9414605.1"/>
    </source>
</evidence>